<keyword evidence="6" id="KW-0175">Coiled coil</keyword>
<evidence type="ECO:0000256" key="9">
    <source>
        <dbReference type="RuleBase" id="RU368022"/>
    </source>
</evidence>
<evidence type="ECO:0000313" key="11">
    <source>
        <dbReference type="Proteomes" id="UP000079169"/>
    </source>
</evidence>
<evidence type="ECO:0000256" key="1">
    <source>
        <dbReference type="ARBA" id="ARBA00004123"/>
    </source>
</evidence>
<dbReference type="PANTHER" id="PTHR13476">
    <property type="entry name" value="CHROMATIN MODIFICATION-RELATED PROTEIN MEAF6"/>
    <property type="match status" value="1"/>
</dbReference>
<dbReference type="InterPro" id="IPR015418">
    <property type="entry name" value="Eaf6"/>
</dbReference>
<evidence type="ECO:0000256" key="8">
    <source>
        <dbReference type="ARBA" id="ARBA00023242"/>
    </source>
</evidence>
<protein>
    <recommendedName>
        <fullName evidence="3">Chromatin modification-related protein MEAF6</fullName>
    </recommendedName>
</protein>
<evidence type="ECO:0000313" key="12">
    <source>
        <dbReference type="RefSeq" id="XP_008470761.1"/>
    </source>
</evidence>
<evidence type="ECO:0000256" key="10">
    <source>
        <dbReference type="SAM" id="MobiDB-lite"/>
    </source>
</evidence>
<comment type="similarity">
    <text evidence="2 9">Belongs to the EAF6 family.</text>
</comment>
<dbReference type="OMA" id="VVKGWDR"/>
<evidence type="ECO:0000256" key="5">
    <source>
        <dbReference type="ARBA" id="ARBA00023015"/>
    </source>
</evidence>
<feature type="compositionally biased region" description="Acidic residues" evidence="10">
    <location>
        <begin position="110"/>
        <end position="120"/>
    </location>
</feature>
<comment type="subcellular location">
    <subcellularLocation>
        <location evidence="1">Nucleus</location>
    </subcellularLocation>
</comment>
<dbReference type="GO" id="GO:0006325">
    <property type="term" value="P:chromatin organization"/>
    <property type="evidence" value="ECO:0007669"/>
    <property type="project" value="UniProtKB-KW"/>
</dbReference>
<dbReference type="CTD" id="38637"/>
<name>A0A1S3CZ40_DIACI</name>
<evidence type="ECO:0000256" key="3">
    <source>
        <dbReference type="ARBA" id="ARBA00019141"/>
    </source>
</evidence>
<dbReference type="RefSeq" id="XP_008470761.1">
    <property type="nucleotide sequence ID" value="XM_008472539.3"/>
</dbReference>
<dbReference type="OrthoDB" id="440324at2759"/>
<proteinExistence type="inferred from homology"/>
<dbReference type="Pfam" id="PF09340">
    <property type="entry name" value="NuA4"/>
    <property type="match status" value="1"/>
</dbReference>
<dbReference type="GeneID" id="103508013"/>
<keyword evidence="7 9" id="KW-0804">Transcription</keyword>
<dbReference type="RefSeq" id="XP_026678536.1">
    <property type="nucleotide sequence ID" value="XM_026822735.1"/>
</dbReference>
<evidence type="ECO:0000256" key="6">
    <source>
        <dbReference type="ARBA" id="ARBA00023054"/>
    </source>
</evidence>
<organism evidence="11 12">
    <name type="scientific">Diaphorina citri</name>
    <name type="common">Asian citrus psyllid</name>
    <dbReference type="NCBI Taxonomy" id="121845"/>
    <lineage>
        <taxon>Eukaryota</taxon>
        <taxon>Metazoa</taxon>
        <taxon>Ecdysozoa</taxon>
        <taxon>Arthropoda</taxon>
        <taxon>Hexapoda</taxon>
        <taxon>Insecta</taxon>
        <taxon>Pterygota</taxon>
        <taxon>Neoptera</taxon>
        <taxon>Paraneoptera</taxon>
        <taxon>Hemiptera</taxon>
        <taxon>Sternorrhyncha</taxon>
        <taxon>Psylloidea</taxon>
        <taxon>Psyllidae</taxon>
        <taxon>Diaphorininae</taxon>
        <taxon>Diaphorina</taxon>
    </lineage>
</organism>
<accession>A0A1S3CZ40</accession>
<dbReference type="KEGG" id="dci:103508013"/>
<evidence type="ECO:0000256" key="2">
    <source>
        <dbReference type="ARBA" id="ARBA00010916"/>
    </source>
</evidence>
<keyword evidence="8" id="KW-0539">Nucleus</keyword>
<keyword evidence="4" id="KW-0156">Chromatin regulator</keyword>
<evidence type="ECO:0000256" key="7">
    <source>
        <dbReference type="ARBA" id="ARBA00023163"/>
    </source>
</evidence>
<feature type="region of interest" description="Disordered" evidence="10">
    <location>
        <begin position="99"/>
        <end position="120"/>
    </location>
</feature>
<keyword evidence="11" id="KW-1185">Reference proteome</keyword>
<keyword evidence="5 9" id="KW-0805">Transcription regulation</keyword>
<reference evidence="12 13" key="1">
    <citation type="submission" date="2025-04" db="UniProtKB">
        <authorList>
            <consortium name="RefSeq"/>
        </authorList>
    </citation>
    <scope>IDENTIFICATION</scope>
</reference>
<dbReference type="GO" id="GO:0000123">
    <property type="term" value="C:histone acetyltransferase complex"/>
    <property type="evidence" value="ECO:0007669"/>
    <property type="project" value="InterPro"/>
</dbReference>
<dbReference type="GO" id="GO:0005634">
    <property type="term" value="C:nucleus"/>
    <property type="evidence" value="ECO:0007669"/>
    <property type="project" value="UniProtKB-SubCell"/>
</dbReference>
<gene>
    <name evidence="12 13" type="primary">LOC103508013</name>
</gene>
<evidence type="ECO:0000313" key="13">
    <source>
        <dbReference type="RefSeq" id="XP_026678536.1"/>
    </source>
</evidence>
<dbReference type="PaxDb" id="121845-A0A1S3CZ40"/>
<dbReference type="STRING" id="121845.A0A1S3CZ40"/>
<evidence type="ECO:0000256" key="4">
    <source>
        <dbReference type="ARBA" id="ARBA00022853"/>
    </source>
</evidence>
<sequence>MSSKGGGAPAMNVRSELADLVKKKAEIAETLASLERQIYAFEGSYLEDTQLYGNVIRGWDRYLSSNKTNNTNMERNRKFKEAERLFSLSSITSSAAVSGLIESQDKGDNMSEDDDKSQSK</sequence>
<dbReference type="Proteomes" id="UP000079169">
    <property type="component" value="Unplaced"/>
</dbReference>
<dbReference type="AlphaFoldDB" id="A0A1S3CZ40"/>